<dbReference type="EMBL" id="FNIT01000009">
    <property type="protein sequence ID" value="SDO62073.1"/>
    <property type="molecule type" value="Genomic_DNA"/>
</dbReference>
<protein>
    <submittedName>
        <fullName evidence="3">Phasin</fullName>
    </submittedName>
</protein>
<feature type="compositionally biased region" description="Basic and acidic residues" evidence="1">
    <location>
        <begin position="153"/>
        <end position="174"/>
    </location>
</feature>
<dbReference type="InterPro" id="IPR018968">
    <property type="entry name" value="Phasin"/>
</dbReference>
<dbReference type="OrthoDB" id="8479257at2"/>
<dbReference type="Pfam" id="PF09361">
    <property type="entry name" value="Phasin_2"/>
    <property type="match status" value="1"/>
</dbReference>
<proteinExistence type="predicted"/>
<organism evidence="3 4">
    <name type="scientific">Aureimonas jatrophae</name>
    <dbReference type="NCBI Taxonomy" id="1166073"/>
    <lineage>
        <taxon>Bacteria</taxon>
        <taxon>Pseudomonadati</taxon>
        <taxon>Pseudomonadota</taxon>
        <taxon>Alphaproteobacteria</taxon>
        <taxon>Hyphomicrobiales</taxon>
        <taxon>Aurantimonadaceae</taxon>
        <taxon>Aureimonas</taxon>
    </lineage>
</organism>
<evidence type="ECO:0000313" key="3">
    <source>
        <dbReference type="EMBL" id="SDO62073.1"/>
    </source>
</evidence>
<accession>A0A1H0L223</accession>
<evidence type="ECO:0000313" key="4">
    <source>
        <dbReference type="Proteomes" id="UP000198793"/>
    </source>
</evidence>
<feature type="domain" description="Phasin" evidence="2">
    <location>
        <begin position="68"/>
        <end position="163"/>
    </location>
</feature>
<dbReference type="AlphaFoldDB" id="A0A1H0L223"/>
<keyword evidence="4" id="KW-1185">Reference proteome</keyword>
<dbReference type="STRING" id="1166073.SAMN05192530_1095"/>
<reference evidence="3 4" key="1">
    <citation type="submission" date="2016-10" db="EMBL/GenBank/DDBJ databases">
        <authorList>
            <person name="de Groot N.N."/>
        </authorList>
    </citation>
    <scope>NUCLEOTIDE SEQUENCE [LARGE SCALE GENOMIC DNA]</scope>
    <source>
        <strain evidence="4">L7-484,KACC 16230,DSM 25025</strain>
    </source>
</reference>
<evidence type="ECO:0000259" key="2">
    <source>
        <dbReference type="Pfam" id="PF09361"/>
    </source>
</evidence>
<evidence type="ECO:0000256" key="1">
    <source>
        <dbReference type="SAM" id="MobiDB-lite"/>
    </source>
</evidence>
<dbReference type="RefSeq" id="WP_090675803.1">
    <property type="nucleotide sequence ID" value="NZ_FNIT01000009.1"/>
</dbReference>
<feature type="region of interest" description="Disordered" evidence="1">
    <location>
        <begin position="1"/>
        <end position="26"/>
    </location>
</feature>
<name>A0A1H0L223_9HYPH</name>
<feature type="compositionally biased region" description="Basic and acidic residues" evidence="1">
    <location>
        <begin position="11"/>
        <end position="23"/>
    </location>
</feature>
<gene>
    <name evidence="3" type="ORF">SAMN05192530_1095</name>
</gene>
<sequence>MSDANTPSGDAPRDPFEETRRAFDAMPGADAMRGAQAAMGLDPARLGEAFRTMTHSSLEQSREAYGRMRSAADEATRTLEATIDQAHSGSLNLSKRAIEGLRAQAEMNFEHLQKLSTVSSFSEFMEIQTRYLRRQIELATDQARAMQEMTRSAGEDLMRPARDAAKRSDGGENP</sequence>
<feature type="region of interest" description="Disordered" evidence="1">
    <location>
        <begin position="144"/>
        <end position="174"/>
    </location>
</feature>
<dbReference type="Proteomes" id="UP000198793">
    <property type="component" value="Unassembled WGS sequence"/>
</dbReference>